<organism evidence="3 4">
    <name type="scientific">Thermanaeromonas toyohensis ToBE</name>
    <dbReference type="NCBI Taxonomy" id="698762"/>
    <lineage>
        <taxon>Bacteria</taxon>
        <taxon>Bacillati</taxon>
        <taxon>Bacillota</taxon>
        <taxon>Clostridia</taxon>
        <taxon>Neomoorellales</taxon>
        <taxon>Neomoorellaceae</taxon>
        <taxon>Thermanaeromonas</taxon>
    </lineage>
</organism>
<dbReference type="SUPFAM" id="SSF160991">
    <property type="entry name" value="CV3147-like"/>
    <property type="match status" value="1"/>
</dbReference>
<dbReference type="OrthoDB" id="7441206at2"/>
<dbReference type="Gene3D" id="3.40.1610.10">
    <property type="entry name" value="CV3147-like domain"/>
    <property type="match status" value="1"/>
</dbReference>
<dbReference type="Gene3D" id="2.40.390.10">
    <property type="entry name" value="CV3147-like"/>
    <property type="match status" value="1"/>
</dbReference>
<sequence>MASRMVLDHEALEAAVLGGAVLGGGGGGSMEWGRKLGRLALELGTPELIELEDLPEEATLLTVSAVGAPAAQTAYVRPVHYIRAVELFMKFTGEQIRGLISNECGGLASINGWIQAAALGIPLVDAPCNGRAHPTGLMGSMGLHRVAGYISKQVAVGGNPQTESYVEVFVSGSLDVSASIVRQASVQAGGLVAVARNPVTVRYARENAAKGALSQCITVGRAMLAAQGKGAGQVIEAAAEVLRGKVVFMGRVASVSLETAGGFDVGKVIVQRNNKLAELTFWNEYITLEVDDQRIGTFPDLLATLDVNTGLPVSSAEVREGQEVAILHVSRNELILGSGMKYPELFLALEKATGKEVIKYVFPDHILSEGEVQGYGS</sequence>
<dbReference type="InterPro" id="IPR010318">
    <property type="entry name" value="S-Me-THD_N"/>
</dbReference>
<dbReference type="InterPro" id="IPR027479">
    <property type="entry name" value="S-Me-THD_N_sf"/>
</dbReference>
<feature type="domain" description="S-Me-THD-like C-terminal" evidence="2">
    <location>
        <begin position="179"/>
        <end position="332"/>
    </location>
</feature>
<evidence type="ECO:0000313" key="3">
    <source>
        <dbReference type="EMBL" id="SMB98290.1"/>
    </source>
</evidence>
<gene>
    <name evidence="3" type="ORF">SAMN00808754_2250</name>
</gene>
<evidence type="ECO:0000259" key="1">
    <source>
        <dbReference type="Pfam" id="PF06032"/>
    </source>
</evidence>
<reference evidence="3 4" key="1">
    <citation type="submission" date="2017-04" db="EMBL/GenBank/DDBJ databases">
        <authorList>
            <person name="Afonso C.L."/>
            <person name="Miller P.J."/>
            <person name="Scott M.A."/>
            <person name="Spackman E."/>
            <person name="Goraichik I."/>
            <person name="Dimitrov K.M."/>
            <person name="Suarez D.L."/>
            <person name="Swayne D.E."/>
        </authorList>
    </citation>
    <scope>NUCLEOTIDE SEQUENCE [LARGE SCALE GENOMIC DNA]</scope>
    <source>
        <strain evidence="3 4">ToBE</strain>
    </source>
</reference>
<evidence type="ECO:0000313" key="4">
    <source>
        <dbReference type="Proteomes" id="UP000192569"/>
    </source>
</evidence>
<dbReference type="EMBL" id="LT838272">
    <property type="protein sequence ID" value="SMB98290.1"/>
    <property type="molecule type" value="Genomic_DNA"/>
</dbReference>
<keyword evidence="4" id="KW-1185">Reference proteome</keyword>
<dbReference type="RefSeq" id="WP_084665807.1">
    <property type="nucleotide sequence ID" value="NZ_LT838272.1"/>
</dbReference>
<name>A0A1W1VYF7_9FIRM</name>
<dbReference type="Pfam" id="PF06032">
    <property type="entry name" value="S-Me-THD_N"/>
    <property type="match status" value="1"/>
</dbReference>
<protein>
    <recommendedName>
        <fullName evidence="5">DUF917 family protein</fullName>
    </recommendedName>
</protein>
<feature type="domain" description="S-Me-THD N-terminal" evidence="1">
    <location>
        <begin position="11"/>
        <end position="146"/>
    </location>
</feature>
<accession>A0A1W1VYF7</accession>
<evidence type="ECO:0000259" key="2">
    <source>
        <dbReference type="Pfam" id="PF20906"/>
    </source>
</evidence>
<dbReference type="InterPro" id="IPR024071">
    <property type="entry name" value="S-Me-THD_C_sf"/>
</dbReference>
<dbReference type="InterPro" id="IPR048350">
    <property type="entry name" value="S-Me-THD-like_C"/>
</dbReference>
<evidence type="ECO:0008006" key="5">
    <source>
        <dbReference type="Google" id="ProtNLM"/>
    </source>
</evidence>
<dbReference type="Proteomes" id="UP000192569">
    <property type="component" value="Chromosome I"/>
</dbReference>
<dbReference type="AlphaFoldDB" id="A0A1W1VYF7"/>
<proteinExistence type="predicted"/>
<dbReference type="STRING" id="698762.SAMN00808754_2250"/>
<dbReference type="Pfam" id="PF20906">
    <property type="entry name" value="S-Me-THD_C"/>
    <property type="match status" value="1"/>
</dbReference>